<evidence type="ECO:0000313" key="3">
    <source>
        <dbReference type="Proteomes" id="UP000176282"/>
    </source>
</evidence>
<dbReference type="PANTHER" id="PTHR30562:SF1">
    <property type="entry name" value="UVRABC SYSTEM PROTEIN C"/>
    <property type="match status" value="1"/>
</dbReference>
<dbReference type="Gene3D" id="3.30.420.340">
    <property type="entry name" value="UvrC, RNAse H endonuclease domain"/>
    <property type="match status" value="1"/>
</dbReference>
<dbReference type="Pfam" id="PF08459">
    <property type="entry name" value="UvrC_RNaseH_dom"/>
    <property type="match status" value="1"/>
</dbReference>
<name>A0A1F6MB66_9BACT</name>
<evidence type="ECO:0000259" key="1">
    <source>
        <dbReference type="PROSITE" id="PS50165"/>
    </source>
</evidence>
<evidence type="ECO:0000313" key="2">
    <source>
        <dbReference type="EMBL" id="OGH68876.1"/>
    </source>
</evidence>
<dbReference type="Proteomes" id="UP000176282">
    <property type="component" value="Unassembled WGS sequence"/>
</dbReference>
<dbReference type="GO" id="GO:0009380">
    <property type="term" value="C:excinuclease repair complex"/>
    <property type="evidence" value="ECO:0007669"/>
    <property type="project" value="TreeGrafter"/>
</dbReference>
<dbReference type="GO" id="GO:0009381">
    <property type="term" value="F:excinuclease ABC activity"/>
    <property type="evidence" value="ECO:0007669"/>
    <property type="project" value="InterPro"/>
</dbReference>
<proteinExistence type="predicted"/>
<dbReference type="PANTHER" id="PTHR30562">
    <property type="entry name" value="UVRC/OXIDOREDUCTASE"/>
    <property type="match status" value="1"/>
</dbReference>
<reference evidence="2 3" key="1">
    <citation type="journal article" date="2016" name="Nat. Commun.">
        <title>Thousands of microbial genomes shed light on interconnected biogeochemical processes in an aquifer system.</title>
        <authorList>
            <person name="Anantharaman K."/>
            <person name="Brown C.T."/>
            <person name="Hug L.A."/>
            <person name="Sharon I."/>
            <person name="Castelle C.J."/>
            <person name="Probst A.J."/>
            <person name="Thomas B.C."/>
            <person name="Singh A."/>
            <person name="Wilkins M.J."/>
            <person name="Karaoz U."/>
            <person name="Brodie E.L."/>
            <person name="Williams K.H."/>
            <person name="Hubbard S.S."/>
            <person name="Banfield J.F."/>
        </authorList>
    </citation>
    <scope>NUCLEOTIDE SEQUENCE [LARGE SCALE GENOMIC DNA]</scope>
</reference>
<organism evidence="2 3">
    <name type="scientific">Candidatus Magasanikbacteria bacterium RIFCSPHIGHO2_02_FULL_47_14</name>
    <dbReference type="NCBI Taxonomy" id="1798680"/>
    <lineage>
        <taxon>Bacteria</taxon>
        <taxon>Candidatus Magasanikiibacteriota</taxon>
    </lineage>
</organism>
<comment type="caution">
    <text evidence="2">The sequence shown here is derived from an EMBL/GenBank/DDBJ whole genome shotgun (WGS) entry which is preliminary data.</text>
</comment>
<dbReference type="AlphaFoldDB" id="A0A1F6MB66"/>
<gene>
    <name evidence="2" type="ORF">A3J66_04000</name>
</gene>
<dbReference type="PROSITE" id="PS50165">
    <property type="entry name" value="UVRC"/>
    <property type="match status" value="1"/>
</dbReference>
<dbReference type="InterPro" id="IPR050066">
    <property type="entry name" value="UvrABC_protein_C"/>
</dbReference>
<protein>
    <recommendedName>
        <fullName evidence="1">UvrC family homology region profile domain-containing protein</fullName>
    </recommendedName>
</protein>
<dbReference type="InterPro" id="IPR038476">
    <property type="entry name" value="UvrC_RNase_H_dom_sf"/>
</dbReference>
<feature type="domain" description="UvrC family homology region profile" evidence="1">
    <location>
        <begin position="1"/>
        <end position="66"/>
    </location>
</feature>
<dbReference type="STRING" id="1798680.A3J66_04000"/>
<dbReference type="EMBL" id="MFQB01000004">
    <property type="protein sequence ID" value="OGH68876.1"/>
    <property type="molecule type" value="Genomic_DNA"/>
</dbReference>
<dbReference type="InterPro" id="IPR001162">
    <property type="entry name" value="UvrC_RNase_H_dom"/>
</dbReference>
<accession>A0A1F6MB66</accession>
<sequence length="143" mass="16587">MVVFNESGPIKSDYRKFKIRSLQGQSDVDALDEVITRRLSHSEWQHPNLFLIDGGRPQINRVIKVLRDRQIKTAVIGIAKGPERKRNDVIVLDEGVESSGFDRNELLRWISTHRVLLVQVRDEAHRFAISYQRTTRHIHNSGH</sequence>
<dbReference type="GO" id="GO:0006974">
    <property type="term" value="P:DNA damage response"/>
    <property type="evidence" value="ECO:0007669"/>
    <property type="project" value="TreeGrafter"/>
</dbReference>